<organism evidence="1 2">
    <name type="scientific">Gloeothece verrucosa (strain PCC 7822)</name>
    <name type="common">Cyanothece sp. (strain PCC 7822)</name>
    <dbReference type="NCBI Taxonomy" id="497965"/>
    <lineage>
        <taxon>Bacteria</taxon>
        <taxon>Bacillati</taxon>
        <taxon>Cyanobacteriota</taxon>
        <taxon>Cyanophyceae</taxon>
        <taxon>Oscillatoriophycideae</taxon>
        <taxon>Chroococcales</taxon>
        <taxon>Aphanothecaceae</taxon>
        <taxon>Gloeothece</taxon>
        <taxon>Gloeothece verrucosa</taxon>
    </lineage>
</organism>
<reference evidence="2" key="1">
    <citation type="journal article" date="2011" name="MBio">
        <title>Novel metabolic attributes of the genus Cyanothece, comprising a group of unicellular nitrogen-fixing Cyanobacteria.</title>
        <authorList>
            <person name="Bandyopadhyay A."/>
            <person name="Elvitigala T."/>
            <person name="Welsh E."/>
            <person name="Stockel J."/>
            <person name="Liberton M."/>
            <person name="Min H."/>
            <person name="Sherman L.A."/>
            <person name="Pakrasi H.B."/>
        </authorList>
    </citation>
    <scope>NUCLEOTIDE SEQUENCE [LARGE SCALE GENOMIC DNA]</scope>
    <source>
        <strain evidence="2">PCC 7822</strain>
    </source>
</reference>
<sequence>MTNQYKEDDLIRIYFDEALPVGPVTLDFYSWDLSGYFFKAKDVLKTVELEAQPEVLDKLSWTIKAFWHNLNGEDEVVDVITIRSAFQFWKNYDHPIAKGITEAAIKANIFE</sequence>
<keyword evidence="2" id="KW-1185">Reference proteome</keyword>
<proteinExistence type="predicted"/>
<dbReference type="HOGENOM" id="CLU_2154191_0_0_3"/>
<accession>E0UKG8</accession>
<evidence type="ECO:0000313" key="1">
    <source>
        <dbReference type="EMBL" id="ADN17049.1"/>
    </source>
</evidence>
<dbReference type="KEGG" id="cyj:Cyan7822_5166"/>
<evidence type="ECO:0000313" key="2">
    <source>
        <dbReference type="Proteomes" id="UP000008206"/>
    </source>
</evidence>
<gene>
    <name evidence="1" type="ordered locus">Cyan7822_5166</name>
</gene>
<name>E0UKG8_GLOV7</name>
<dbReference type="AlphaFoldDB" id="E0UKG8"/>
<dbReference type="Proteomes" id="UP000008206">
    <property type="component" value="Chromosome"/>
</dbReference>
<dbReference type="EMBL" id="CP002198">
    <property type="protein sequence ID" value="ADN17049.1"/>
    <property type="molecule type" value="Genomic_DNA"/>
</dbReference>
<protein>
    <submittedName>
        <fullName evidence="1">Uncharacterized protein</fullName>
    </submittedName>
</protein>
<dbReference type="RefSeq" id="WP_013325087.1">
    <property type="nucleotide sequence ID" value="NC_014501.1"/>
</dbReference>